<protein>
    <submittedName>
        <fullName evidence="2">Uncharacterized protein</fullName>
    </submittedName>
</protein>
<feature type="compositionally biased region" description="Acidic residues" evidence="1">
    <location>
        <begin position="111"/>
        <end position="121"/>
    </location>
</feature>
<accession>A0A177TMB5</accession>
<dbReference type="EMBL" id="LWDF02000715">
    <property type="protein sequence ID" value="KAE8244046.1"/>
    <property type="molecule type" value="Genomic_DNA"/>
</dbReference>
<organism evidence="2 3">
    <name type="scientific">Tilletia indica</name>
    <dbReference type="NCBI Taxonomy" id="43049"/>
    <lineage>
        <taxon>Eukaryota</taxon>
        <taxon>Fungi</taxon>
        <taxon>Dikarya</taxon>
        <taxon>Basidiomycota</taxon>
        <taxon>Ustilaginomycotina</taxon>
        <taxon>Exobasidiomycetes</taxon>
        <taxon>Tilletiales</taxon>
        <taxon>Tilletiaceae</taxon>
        <taxon>Tilletia</taxon>
    </lineage>
</organism>
<dbReference type="Proteomes" id="UP000077521">
    <property type="component" value="Unassembled WGS sequence"/>
</dbReference>
<keyword evidence="3" id="KW-1185">Reference proteome</keyword>
<evidence type="ECO:0000313" key="2">
    <source>
        <dbReference type="EMBL" id="KAE8244046.1"/>
    </source>
</evidence>
<reference evidence="2" key="2">
    <citation type="journal article" date="2019" name="IMA Fungus">
        <title>Genome sequencing and comparison of five Tilletia species to identify candidate genes for the detection of regulated species infecting wheat.</title>
        <authorList>
            <person name="Nguyen H.D.T."/>
            <person name="Sultana T."/>
            <person name="Kesanakurti P."/>
            <person name="Hambleton S."/>
        </authorList>
    </citation>
    <scope>NUCLEOTIDE SEQUENCE</scope>
    <source>
        <strain evidence="2">DAOMC 236416</strain>
    </source>
</reference>
<feature type="region of interest" description="Disordered" evidence="1">
    <location>
        <begin position="108"/>
        <end position="130"/>
    </location>
</feature>
<evidence type="ECO:0000313" key="3">
    <source>
        <dbReference type="Proteomes" id="UP000077521"/>
    </source>
</evidence>
<proteinExistence type="predicted"/>
<evidence type="ECO:0000256" key="1">
    <source>
        <dbReference type="SAM" id="MobiDB-lite"/>
    </source>
</evidence>
<sequence>MGQTSLTKRVGNASPDLTTTNTLTARRAARYTLSLSLRPRSFLQASALSCLLDMAKRKRPTRAQRVIFEGETDSGELLTFTQGGKAYFKDRNDGPELVMNEEGITTIAVPSDDESESDPNEDFERPIPQGSAVSNLPPYSTHMPQVPLSSLLPPAVGFPLAAEPLSVAATPARSLSIAAEPLSVAATPARSLSTAVASIPASSTAVASIPASVPLGLKSLNSVKDKTASAIDSPKTKVNSAPLALPGYALPHLTIRDAYSPAARRAIQSRPSDSLDRWRLEQVFVYNPKDPPSAIKKTKTSSAPYLLVDGRQVKEQWRCRDCDAVRTVDPKVTNVMSYHSKRQCLANPAP</sequence>
<name>A0A177TMB5_9BASI</name>
<gene>
    <name evidence="2" type="ORF">A4X13_0g6840</name>
</gene>
<reference evidence="2" key="1">
    <citation type="submission" date="2016-04" db="EMBL/GenBank/DDBJ databases">
        <authorList>
            <person name="Nguyen H.D."/>
            <person name="Samba Siva P."/>
            <person name="Cullis J."/>
            <person name="Levesque C.A."/>
            <person name="Hambleton S."/>
        </authorList>
    </citation>
    <scope>NUCLEOTIDE SEQUENCE</scope>
    <source>
        <strain evidence="2">DAOMC 236416</strain>
    </source>
</reference>
<comment type="caution">
    <text evidence="2">The sequence shown here is derived from an EMBL/GenBank/DDBJ whole genome shotgun (WGS) entry which is preliminary data.</text>
</comment>
<dbReference type="AlphaFoldDB" id="A0A177TMB5"/>